<dbReference type="EMBL" id="OIVN01002281">
    <property type="protein sequence ID" value="SPD02260.1"/>
    <property type="molecule type" value="Genomic_DNA"/>
</dbReference>
<dbReference type="EMBL" id="OIVN01000057">
    <property type="protein sequence ID" value="SPC73411.1"/>
    <property type="molecule type" value="Genomic_DNA"/>
</dbReference>
<gene>
    <name evidence="1" type="ORF">FSB_LOCUS1293</name>
    <name evidence="3" type="ORF">FSB_LOCUS13545</name>
    <name evidence="4" type="ORF">FSB_LOCUS14974</name>
    <name evidence="5" type="ORF">FSB_LOCUS16604</name>
    <name evidence="6" type="ORF">FSB_LOCUS26283</name>
    <name evidence="2" type="ORF">FSB_LOCUS2929</name>
    <name evidence="7" type="ORF">FSB_LOCUS30142</name>
    <name evidence="8" type="ORF">FSB_LOCUS38914</name>
    <name evidence="9" type="ORF">FSB_LOCUS49723</name>
</gene>
<sequence>MQSNNRGKYFALPTFDSILLSSLQYFRAGGNEHAKALGSKMPDAHKAVVIGDTIGDVMGLQMMFLVKEKV</sequence>
<proteinExistence type="predicted"/>
<dbReference type="EMBL" id="OIVN01000141">
    <property type="protein sequence ID" value="SPC75047.1"/>
    <property type="molecule type" value="Genomic_DNA"/>
</dbReference>
<evidence type="ECO:0000313" key="1">
    <source>
        <dbReference type="EMBL" id="SPC73411.1"/>
    </source>
</evidence>
<accession>A0A2N9EFH7</accession>
<evidence type="ECO:0000313" key="8">
    <source>
        <dbReference type="EMBL" id="SPD11032.1"/>
    </source>
</evidence>
<name>A0A2N9EFH7_FAGSY</name>
<evidence type="ECO:0000313" key="7">
    <source>
        <dbReference type="EMBL" id="SPD02260.1"/>
    </source>
</evidence>
<dbReference type="EMBL" id="OIVN01001013">
    <property type="protein sequence ID" value="SPC88722.1"/>
    <property type="molecule type" value="Genomic_DNA"/>
</dbReference>
<reference evidence="1" key="1">
    <citation type="submission" date="2018-02" db="EMBL/GenBank/DDBJ databases">
        <authorList>
            <person name="Cohen D.B."/>
            <person name="Kent A.D."/>
        </authorList>
    </citation>
    <scope>NUCLEOTIDE SEQUENCE</scope>
</reference>
<dbReference type="EMBL" id="OIVN01001868">
    <property type="protein sequence ID" value="SPC98401.1"/>
    <property type="molecule type" value="Genomic_DNA"/>
</dbReference>
<dbReference type="EMBL" id="OIVN01000892">
    <property type="protein sequence ID" value="SPC87092.1"/>
    <property type="molecule type" value="Genomic_DNA"/>
</dbReference>
<dbReference type="EMBL" id="OIVN01003412">
    <property type="protein sequence ID" value="SPD11032.1"/>
    <property type="molecule type" value="Genomic_DNA"/>
</dbReference>
<dbReference type="AlphaFoldDB" id="A0A2N9EFH7"/>
<protein>
    <submittedName>
        <fullName evidence="1">Uncharacterized protein</fullName>
    </submittedName>
</protein>
<evidence type="ECO:0000313" key="6">
    <source>
        <dbReference type="EMBL" id="SPC98401.1"/>
    </source>
</evidence>
<evidence type="ECO:0000313" key="2">
    <source>
        <dbReference type="EMBL" id="SPC75047.1"/>
    </source>
</evidence>
<evidence type="ECO:0000313" key="4">
    <source>
        <dbReference type="EMBL" id="SPC87092.1"/>
    </source>
</evidence>
<evidence type="ECO:0000313" key="5">
    <source>
        <dbReference type="EMBL" id="SPC88722.1"/>
    </source>
</evidence>
<dbReference type="EMBL" id="OIVN01000793">
    <property type="protein sequence ID" value="SPC85663.1"/>
    <property type="molecule type" value="Genomic_DNA"/>
</dbReference>
<organism evidence="1">
    <name type="scientific">Fagus sylvatica</name>
    <name type="common">Beechnut</name>
    <dbReference type="NCBI Taxonomy" id="28930"/>
    <lineage>
        <taxon>Eukaryota</taxon>
        <taxon>Viridiplantae</taxon>
        <taxon>Streptophyta</taxon>
        <taxon>Embryophyta</taxon>
        <taxon>Tracheophyta</taxon>
        <taxon>Spermatophyta</taxon>
        <taxon>Magnoliopsida</taxon>
        <taxon>eudicotyledons</taxon>
        <taxon>Gunneridae</taxon>
        <taxon>Pentapetalae</taxon>
        <taxon>rosids</taxon>
        <taxon>fabids</taxon>
        <taxon>Fagales</taxon>
        <taxon>Fagaceae</taxon>
        <taxon>Fagus</taxon>
    </lineage>
</organism>
<evidence type="ECO:0000313" key="9">
    <source>
        <dbReference type="EMBL" id="SPD21841.1"/>
    </source>
</evidence>
<evidence type="ECO:0000313" key="3">
    <source>
        <dbReference type="EMBL" id="SPC85663.1"/>
    </source>
</evidence>
<dbReference type="EMBL" id="OIVN01005304">
    <property type="protein sequence ID" value="SPD21841.1"/>
    <property type="molecule type" value="Genomic_DNA"/>
</dbReference>